<keyword evidence="2" id="KW-0378">Hydrolase</keyword>
<evidence type="ECO:0000256" key="5">
    <source>
        <dbReference type="SAM" id="MobiDB-lite"/>
    </source>
</evidence>
<dbReference type="PROSITE" id="PS00135">
    <property type="entry name" value="TRYPSIN_SER"/>
    <property type="match status" value="1"/>
</dbReference>
<sequence length="577" mass="63750">MLWMVILSSMLLWFTTCTAIYATQRGQAYQISPKPCFVDGMEGTCMFVWECIKSEGYHIGMCVDTFMFGSCCAHNITENTVLPQYVNKPTILYTPPSHHSHVTKRPTQNWTSTSRPKGTSKPHKPQTNYTPNKNTIRPLPPSISKTTSKPHYLTTQISEQSSGKPTGVEDIYQISNNVLVQKKPGWQFTTDPGFVTQLNHNAIPGTKPVIPQWQFTTEPAFVTKMKTKPSSFKPKPTKKPFPLTTSKSTIKFSSKPTLLVTPPNVKGTTIYTTTARPKVTTTILPIPSTTTWSQIDRTSTSEPSVTSTMSAVSSGFDAQGCGSPPLFPKPQTRIVGGKNALFGRWPWQVSVRRTSFFGFSSTHRCGGAVLNENWIATAGHCVDDLLTSQIRIRVGEYDFSSVQEELPYVERAVARKIVHPKYNFFTYEYDLALVQLDKPLEFAPHISPICLPASDDLLIGENATVTGWGRLSEGGSLPTVLQEVHVPIVSNDNCKSMFLKAGRHEYIPDIFLCAGYEKGGQDSCQGDSGGPLQVRGKDGRYFLAGIISWGIGCAEANLPGVCTRISKFVPWILKNVT</sequence>
<evidence type="ECO:0000259" key="7">
    <source>
        <dbReference type="PROSITE" id="PS50240"/>
    </source>
</evidence>
<dbReference type="Proteomes" id="UP001458880">
    <property type="component" value="Unassembled WGS sequence"/>
</dbReference>
<dbReference type="InterPro" id="IPR001314">
    <property type="entry name" value="Peptidase_S1A"/>
</dbReference>
<dbReference type="PANTHER" id="PTHR24252">
    <property type="entry name" value="ACROSIN-RELATED"/>
    <property type="match status" value="1"/>
</dbReference>
<keyword evidence="3" id="KW-0720">Serine protease</keyword>
<dbReference type="InterPro" id="IPR033116">
    <property type="entry name" value="TRYPSIN_SER"/>
</dbReference>
<evidence type="ECO:0000256" key="1">
    <source>
        <dbReference type="ARBA" id="ARBA00022670"/>
    </source>
</evidence>
<gene>
    <name evidence="8" type="ORF">QE152_g37836</name>
</gene>
<dbReference type="PANTHER" id="PTHR24252:SF7">
    <property type="entry name" value="HYALIN"/>
    <property type="match status" value="1"/>
</dbReference>
<keyword evidence="6" id="KW-0732">Signal</keyword>
<feature type="compositionally biased region" description="Polar residues" evidence="5">
    <location>
        <begin position="125"/>
        <end position="135"/>
    </location>
</feature>
<organism evidence="8 9">
    <name type="scientific">Popillia japonica</name>
    <name type="common">Japanese beetle</name>
    <dbReference type="NCBI Taxonomy" id="7064"/>
    <lineage>
        <taxon>Eukaryota</taxon>
        <taxon>Metazoa</taxon>
        <taxon>Ecdysozoa</taxon>
        <taxon>Arthropoda</taxon>
        <taxon>Hexapoda</taxon>
        <taxon>Insecta</taxon>
        <taxon>Pterygota</taxon>
        <taxon>Neoptera</taxon>
        <taxon>Endopterygota</taxon>
        <taxon>Coleoptera</taxon>
        <taxon>Polyphaga</taxon>
        <taxon>Scarabaeiformia</taxon>
        <taxon>Scarabaeidae</taxon>
        <taxon>Rutelinae</taxon>
        <taxon>Popillia</taxon>
    </lineage>
</organism>
<dbReference type="CDD" id="cd00190">
    <property type="entry name" value="Tryp_SPc"/>
    <property type="match status" value="1"/>
</dbReference>
<feature type="signal peptide" evidence="6">
    <location>
        <begin position="1"/>
        <end position="19"/>
    </location>
</feature>
<protein>
    <submittedName>
        <fullName evidence="8">Trypsin</fullName>
    </submittedName>
</protein>
<feature type="region of interest" description="Disordered" evidence="5">
    <location>
        <begin position="96"/>
        <end position="149"/>
    </location>
</feature>
<dbReference type="PRINTS" id="PR00722">
    <property type="entry name" value="CHYMOTRYPSIN"/>
</dbReference>
<feature type="domain" description="Peptidase S1" evidence="7">
    <location>
        <begin position="334"/>
        <end position="577"/>
    </location>
</feature>
<keyword evidence="9" id="KW-1185">Reference proteome</keyword>
<feature type="chain" id="PRO_5043900993" evidence="6">
    <location>
        <begin position="20"/>
        <end position="577"/>
    </location>
</feature>
<keyword evidence="1" id="KW-0645">Protease</keyword>
<dbReference type="PROSITE" id="PS50240">
    <property type="entry name" value="TRYPSIN_DOM"/>
    <property type="match status" value="1"/>
</dbReference>
<evidence type="ECO:0000256" key="4">
    <source>
        <dbReference type="ARBA" id="ARBA00023157"/>
    </source>
</evidence>
<dbReference type="GO" id="GO:0004252">
    <property type="term" value="F:serine-type endopeptidase activity"/>
    <property type="evidence" value="ECO:0007669"/>
    <property type="project" value="InterPro"/>
</dbReference>
<reference evidence="8 9" key="1">
    <citation type="journal article" date="2024" name="BMC Genomics">
        <title>De novo assembly and annotation of Popillia japonica's genome with initial clues to its potential as an invasive pest.</title>
        <authorList>
            <person name="Cucini C."/>
            <person name="Boschi S."/>
            <person name="Funari R."/>
            <person name="Cardaioli E."/>
            <person name="Iannotti N."/>
            <person name="Marturano G."/>
            <person name="Paoli F."/>
            <person name="Bruttini M."/>
            <person name="Carapelli A."/>
            <person name="Frati F."/>
            <person name="Nardi F."/>
        </authorList>
    </citation>
    <scope>NUCLEOTIDE SEQUENCE [LARGE SCALE GENOMIC DNA]</scope>
    <source>
        <strain evidence="8">DMR45628</strain>
    </source>
</reference>
<dbReference type="Gene3D" id="2.40.10.10">
    <property type="entry name" value="Trypsin-like serine proteases"/>
    <property type="match status" value="1"/>
</dbReference>
<name>A0AAW1I9R2_POPJA</name>
<evidence type="ECO:0000313" key="9">
    <source>
        <dbReference type="Proteomes" id="UP001458880"/>
    </source>
</evidence>
<dbReference type="EMBL" id="JASPKY010000757">
    <property type="protein sequence ID" value="KAK9685708.1"/>
    <property type="molecule type" value="Genomic_DNA"/>
</dbReference>
<evidence type="ECO:0000256" key="6">
    <source>
        <dbReference type="SAM" id="SignalP"/>
    </source>
</evidence>
<dbReference type="FunFam" id="2.40.10.10:FF:000006">
    <property type="entry name" value="Serine proteinase stubble"/>
    <property type="match status" value="1"/>
</dbReference>
<feature type="compositionally biased region" description="Polar residues" evidence="5">
    <location>
        <begin position="105"/>
        <end position="117"/>
    </location>
</feature>
<dbReference type="InterPro" id="IPR043504">
    <property type="entry name" value="Peptidase_S1_PA_chymotrypsin"/>
</dbReference>
<accession>A0AAW1I9R2</accession>
<dbReference type="InterPro" id="IPR001254">
    <property type="entry name" value="Trypsin_dom"/>
</dbReference>
<dbReference type="Pfam" id="PF00089">
    <property type="entry name" value="Trypsin"/>
    <property type="match status" value="1"/>
</dbReference>
<evidence type="ECO:0000256" key="2">
    <source>
        <dbReference type="ARBA" id="ARBA00022801"/>
    </source>
</evidence>
<proteinExistence type="predicted"/>
<dbReference type="SMART" id="SM00020">
    <property type="entry name" value="Tryp_SPc"/>
    <property type="match status" value="1"/>
</dbReference>
<evidence type="ECO:0000256" key="3">
    <source>
        <dbReference type="ARBA" id="ARBA00022825"/>
    </source>
</evidence>
<dbReference type="InterPro" id="IPR009003">
    <property type="entry name" value="Peptidase_S1_PA"/>
</dbReference>
<comment type="caution">
    <text evidence="8">The sequence shown here is derived from an EMBL/GenBank/DDBJ whole genome shotgun (WGS) entry which is preliminary data.</text>
</comment>
<keyword evidence="4" id="KW-1015">Disulfide bond</keyword>
<dbReference type="SUPFAM" id="SSF50494">
    <property type="entry name" value="Trypsin-like serine proteases"/>
    <property type="match status" value="1"/>
</dbReference>
<dbReference type="AlphaFoldDB" id="A0AAW1I9R2"/>
<dbReference type="GO" id="GO:0006508">
    <property type="term" value="P:proteolysis"/>
    <property type="evidence" value="ECO:0007669"/>
    <property type="project" value="UniProtKB-KW"/>
</dbReference>
<evidence type="ECO:0000313" key="8">
    <source>
        <dbReference type="EMBL" id="KAK9685708.1"/>
    </source>
</evidence>